<evidence type="ECO:0000313" key="2">
    <source>
        <dbReference type="EMBL" id="MCX2523866.1"/>
    </source>
</evidence>
<dbReference type="Proteomes" id="UP001165678">
    <property type="component" value="Unassembled WGS sequence"/>
</dbReference>
<accession>A0AA42CUB9</accession>
<dbReference type="InterPro" id="IPR009912">
    <property type="entry name" value="DUF1451"/>
</dbReference>
<evidence type="ECO:0000256" key="1">
    <source>
        <dbReference type="SAM" id="MobiDB-lite"/>
    </source>
</evidence>
<reference evidence="2" key="1">
    <citation type="submission" date="2022-11" db="EMBL/GenBank/DDBJ databases">
        <title>Larsenimonas rhizosphaerae sp. nov., isolated from a tidal mudflat.</title>
        <authorList>
            <person name="Lee S.D."/>
            <person name="Kim I.S."/>
        </authorList>
    </citation>
    <scope>NUCLEOTIDE SEQUENCE</scope>
    <source>
        <strain evidence="2">GH2-1</strain>
    </source>
</reference>
<organism evidence="2 3">
    <name type="scientific">Larsenimonas rhizosphaerae</name>
    <dbReference type="NCBI Taxonomy" id="2944682"/>
    <lineage>
        <taxon>Bacteria</taxon>
        <taxon>Pseudomonadati</taxon>
        <taxon>Pseudomonadota</taxon>
        <taxon>Gammaproteobacteria</taxon>
        <taxon>Oceanospirillales</taxon>
        <taxon>Halomonadaceae</taxon>
        <taxon>Larsenimonas</taxon>
    </lineage>
</organism>
<protein>
    <submittedName>
        <fullName evidence="2">Zinc ribbon-containing protein</fullName>
    </submittedName>
</protein>
<name>A0AA42CUB9_9GAMM</name>
<keyword evidence="3" id="KW-1185">Reference proteome</keyword>
<proteinExistence type="predicted"/>
<dbReference type="AlphaFoldDB" id="A0AA42CUB9"/>
<dbReference type="Pfam" id="PF07295">
    <property type="entry name" value="DUF1451"/>
    <property type="match status" value="1"/>
</dbReference>
<comment type="caution">
    <text evidence="2">The sequence shown here is derived from an EMBL/GenBank/DDBJ whole genome shotgun (WGS) entry which is preliminary data.</text>
</comment>
<evidence type="ECO:0000313" key="3">
    <source>
        <dbReference type="Proteomes" id="UP001165678"/>
    </source>
</evidence>
<feature type="region of interest" description="Disordered" evidence="1">
    <location>
        <begin position="1"/>
        <end position="36"/>
    </location>
</feature>
<dbReference type="EMBL" id="JAPIVE010000001">
    <property type="protein sequence ID" value="MCX2523866.1"/>
    <property type="molecule type" value="Genomic_DNA"/>
</dbReference>
<dbReference type="RefSeq" id="WP_250937877.1">
    <property type="nucleotide sequence ID" value="NZ_JAMLJK010000001.1"/>
</dbReference>
<feature type="compositionally biased region" description="Basic and acidic residues" evidence="1">
    <location>
        <begin position="7"/>
        <end position="36"/>
    </location>
</feature>
<sequence>MNNQPDRQQRLKDAYERSMSRFGEREQQREDTSRWSKEGLARELDEIIAFEADVEEFTRDELSLLRAWLERDVRQFGHFMAEGGGGLAQWMGIDLDYLSNRLRQALFSMADRTAIDQYRFNDDLEAAQADYCEGELALPGRMRCVHCDQTVTFTTSSLLEACHGCGHRYFKRDSIRVG</sequence>
<gene>
    <name evidence="2" type="ORF">OQ287_06425</name>
</gene>